<feature type="repeat" description="ANK" evidence="3">
    <location>
        <begin position="1085"/>
        <end position="1117"/>
    </location>
</feature>
<feature type="repeat" description="ANK" evidence="3">
    <location>
        <begin position="1347"/>
        <end position="1385"/>
    </location>
</feature>
<keyword evidence="5" id="KW-0812">Transmembrane</keyword>
<keyword evidence="8" id="KW-1185">Reference proteome</keyword>
<dbReference type="InterPro" id="IPR002110">
    <property type="entry name" value="Ankyrin_rpt"/>
</dbReference>
<feature type="transmembrane region" description="Helical" evidence="5">
    <location>
        <begin position="237"/>
        <end position="257"/>
    </location>
</feature>
<evidence type="ECO:0000256" key="5">
    <source>
        <dbReference type="SAM" id="Phobius"/>
    </source>
</evidence>
<dbReference type="PROSITE" id="PS50088">
    <property type="entry name" value="ANK_REPEAT"/>
    <property type="match status" value="14"/>
</dbReference>
<feature type="repeat" description="ANK" evidence="3">
    <location>
        <begin position="1452"/>
        <end position="1484"/>
    </location>
</feature>
<evidence type="ECO:0000256" key="3">
    <source>
        <dbReference type="PROSITE-ProRule" id="PRU00023"/>
    </source>
</evidence>
<feature type="transmembrane region" description="Helical" evidence="5">
    <location>
        <begin position="154"/>
        <end position="177"/>
    </location>
</feature>
<evidence type="ECO:0000313" key="8">
    <source>
        <dbReference type="Proteomes" id="UP001338125"/>
    </source>
</evidence>
<sequence>MARYLLIIYALAIAGARADDLSDFSNNLASDLGPLLSLFGEAITRQYLSESTSFLDYFIFSMVPIGILTTVVSVIRVCGSPSLRAFIGRAQEGEGAIEAELCTSTSRDVCELFNRGGITRVLGRPDILELVYLPQHSDPSARLKLFRHETSKNYAPGIFIAGTVALCFGMWSCAALIGQTTHELHYQRSQKSSERLYWIQPGPQVIGDQSFDPFAYSDNEDQLMTWTSSIKDFENKFQVHTFFAVLLVLLGYIAQFIGLRGMSAWVSIAQLGITLIMSCLRCVLRMKRLTSDNNSLSNFPDLVTGHELDWLAFEITRHDSLRRDSSNDPKSHSQIVSWHVTGQPQKANEVETKAFQEAQDSSTQSPSPYDSKDSADCGPAASPIEHCATGEPLVDYRQLFLNRVRLAHLTGHFHFETMEPDNYQIWKDMRVNVRAKSKQLASAICQAAATLLEHQKRSIKLVIKAAIPGESFGQKDQLVHVTIKPPADHTQITWSLDSAQLEAILGLWLWSLISGDSSPSNFHKENHYSLNRNPKTEVMRIIFAATGDGNGNHHTDVDMEMSFWLGTQNIEYPSKSLVIHDDYKYSLFDLWLSSDANSLERFVDANHPNQPERSKSSPQHFRRFCGWGLVYELLNAQTFKHIEVKAFKIDLKEYSLLDICAQDLFITLIRSLSNFKRRNLDKTTVVESDGTIRLENPAITGLTNAFISNGLGTYLDAVTCIIPPLRTLIRPSNDDLLVSLKKAGVRYRQGSEWERAETVLQWACQYFFSSLSEKAELDESGYFMRSLRALGELYRWSLSQAADDARRKFSQDGVQWMDRAYGNTNVIVTSYRDIIRRICDHHMGHKGSQDRASNENSLTSAIKDKRRTDALYDLSFIKTGDFTSLLLRNAFPLAVRNDWDEVMDAILEMKGSPNTQDEEGRTAISHCAEVGHQWHLRRLISIGAQVDLADKRKQSPLYWAISVGSEVVIRILLDTQQVDLNRLAEDDSSLVSIAVERGLTNAVGWLVDSGINADLPDARGDTPLSLAAKRGYIAITERLLNNGATIDQPDARGDTPLSLAVKGGYVAIVEQLLNNGATVDQLDARGDTPLSLAVKGGYIAIIERLLNNGATIDHQDSRGDTPLSLAVKGGYVAITEQLLNNGATIDHPDSRGATPLVLAIQMQHKQTVQVLLDKGAKIEINYCGLTPFWIAVRLKNYELTEMLLNRGANIETKTDGKRLLAWAIKWNEEALVRQLVDNGAFIEERDGNGNTALLVAIKHHRKDLVLQLLEKDALIDIHNENGETALHLGARSGQSEIVQQLLEKGAAIEAKNRWGDTALIKAAYRGEANVVQLLIDKGADIEAKNNRGDTALIRAAYAGMVDVGEVGDVIRLLIDKGADIEAKDENGSTALMEAAKCDRTIPIQLLLGKGADIEAKDNDGSAALIQAAYWGKANVIQLLLDKGADIEAKDKWGDTALIKAASSGNTETIRLLIDKGADIEAKDENGSTALMEAAKWDRTKAVQLLLEKGADEAVKDRDGRTYHNHMEEYDWWS</sequence>
<feature type="repeat" description="ANK" evidence="3">
    <location>
        <begin position="1151"/>
        <end position="1183"/>
    </location>
</feature>
<feature type="repeat" description="ANK" evidence="3">
    <location>
        <begin position="1118"/>
        <end position="1150"/>
    </location>
</feature>
<evidence type="ECO:0000313" key="7">
    <source>
        <dbReference type="EMBL" id="KAK5994001.1"/>
    </source>
</evidence>
<dbReference type="EMBL" id="JAVFKD010000012">
    <property type="protein sequence ID" value="KAK5994001.1"/>
    <property type="molecule type" value="Genomic_DNA"/>
</dbReference>
<feature type="repeat" description="ANK" evidence="3">
    <location>
        <begin position="1052"/>
        <end position="1084"/>
    </location>
</feature>
<evidence type="ECO:0000256" key="4">
    <source>
        <dbReference type="SAM" id="MobiDB-lite"/>
    </source>
</evidence>
<keyword evidence="5" id="KW-0472">Membrane</keyword>
<dbReference type="Proteomes" id="UP001338125">
    <property type="component" value="Unassembled WGS sequence"/>
</dbReference>
<evidence type="ECO:0000256" key="2">
    <source>
        <dbReference type="ARBA" id="ARBA00023043"/>
    </source>
</evidence>
<organism evidence="7 8">
    <name type="scientific">Cladobotryum mycophilum</name>
    <dbReference type="NCBI Taxonomy" id="491253"/>
    <lineage>
        <taxon>Eukaryota</taxon>
        <taxon>Fungi</taxon>
        <taxon>Dikarya</taxon>
        <taxon>Ascomycota</taxon>
        <taxon>Pezizomycotina</taxon>
        <taxon>Sordariomycetes</taxon>
        <taxon>Hypocreomycetidae</taxon>
        <taxon>Hypocreales</taxon>
        <taxon>Hypocreaceae</taxon>
        <taxon>Cladobotryum</taxon>
    </lineage>
</organism>
<dbReference type="Pfam" id="PF12796">
    <property type="entry name" value="Ank_2"/>
    <property type="match status" value="5"/>
</dbReference>
<feature type="repeat" description="ANK" evidence="3">
    <location>
        <begin position="1248"/>
        <end position="1280"/>
    </location>
</feature>
<feature type="repeat" description="ANK" evidence="3">
    <location>
        <begin position="1183"/>
        <end position="1215"/>
    </location>
</feature>
<dbReference type="Pfam" id="PF00023">
    <property type="entry name" value="Ank"/>
    <property type="match status" value="3"/>
</dbReference>
<evidence type="ECO:0000256" key="1">
    <source>
        <dbReference type="ARBA" id="ARBA00022737"/>
    </source>
</evidence>
<keyword evidence="2 3" id="KW-0040">ANK repeat</keyword>
<feature type="region of interest" description="Disordered" evidence="4">
    <location>
        <begin position="342"/>
        <end position="380"/>
    </location>
</feature>
<keyword evidence="1" id="KW-0677">Repeat</keyword>
<feature type="repeat" description="ANK" evidence="3">
    <location>
        <begin position="1314"/>
        <end position="1346"/>
    </location>
</feature>
<dbReference type="PRINTS" id="PR01415">
    <property type="entry name" value="ANKYRIN"/>
</dbReference>
<keyword evidence="6" id="KW-0732">Signal</keyword>
<dbReference type="PANTHER" id="PTHR24171:SF9">
    <property type="entry name" value="ANKYRIN REPEAT DOMAIN-CONTAINING PROTEIN 39"/>
    <property type="match status" value="1"/>
</dbReference>
<dbReference type="InterPro" id="IPR036770">
    <property type="entry name" value="Ankyrin_rpt-contain_sf"/>
</dbReference>
<proteinExistence type="predicted"/>
<feature type="compositionally biased region" description="Polar residues" evidence="4">
    <location>
        <begin position="358"/>
        <end position="368"/>
    </location>
</feature>
<feature type="repeat" description="ANK" evidence="3">
    <location>
        <begin position="1281"/>
        <end position="1313"/>
    </location>
</feature>
<comment type="caution">
    <text evidence="7">The sequence shown here is derived from an EMBL/GenBank/DDBJ whole genome shotgun (WGS) entry which is preliminary data.</text>
</comment>
<feature type="repeat" description="ANK" evidence="3">
    <location>
        <begin position="1019"/>
        <end position="1051"/>
    </location>
</feature>
<accession>A0ABR0SP97</accession>
<dbReference type="PROSITE" id="PS50297">
    <property type="entry name" value="ANK_REP_REGION"/>
    <property type="match status" value="13"/>
</dbReference>
<feature type="transmembrane region" description="Helical" evidence="5">
    <location>
        <begin position="57"/>
        <end position="79"/>
    </location>
</feature>
<feature type="chain" id="PRO_5045986926" evidence="6">
    <location>
        <begin position="19"/>
        <end position="1533"/>
    </location>
</feature>
<gene>
    <name evidence="7" type="ORF">PT974_07440</name>
</gene>
<feature type="repeat" description="ANK" evidence="3">
    <location>
        <begin position="1485"/>
        <end position="1517"/>
    </location>
</feature>
<dbReference type="SUPFAM" id="SSF48403">
    <property type="entry name" value="Ankyrin repeat"/>
    <property type="match status" value="2"/>
</dbReference>
<name>A0ABR0SP97_9HYPO</name>
<dbReference type="SMART" id="SM00248">
    <property type="entry name" value="ANK"/>
    <property type="match status" value="18"/>
</dbReference>
<dbReference type="PANTHER" id="PTHR24171">
    <property type="entry name" value="ANKYRIN REPEAT DOMAIN-CONTAINING PROTEIN 39-RELATED"/>
    <property type="match status" value="1"/>
</dbReference>
<protein>
    <submittedName>
        <fullName evidence="7">Ankyrin repeat domain-containing protein 50</fullName>
    </submittedName>
</protein>
<feature type="repeat" description="ANK" evidence="3">
    <location>
        <begin position="1419"/>
        <end position="1451"/>
    </location>
</feature>
<reference evidence="7 8" key="1">
    <citation type="submission" date="2024-01" db="EMBL/GenBank/DDBJ databases">
        <title>Complete genome of Cladobotryum mycophilum ATHUM6906.</title>
        <authorList>
            <person name="Christinaki A.C."/>
            <person name="Myridakis A.I."/>
            <person name="Kouvelis V.N."/>
        </authorList>
    </citation>
    <scope>NUCLEOTIDE SEQUENCE [LARGE SCALE GENOMIC DNA]</scope>
    <source>
        <strain evidence="7 8">ATHUM6906</strain>
    </source>
</reference>
<evidence type="ECO:0000256" key="6">
    <source>
        <dbReference type="SAM" id="SignalP"/>
    </source>
</evidence>
<keyword evidence="5" id="KW-1133">Transmembrane helix</keyword>
<feature type="signal peptide" evidence="6">
    <location>
        <begin position="1"/>
        <end position="18"/>
    </location>
</feature>
<dbReference type="Gene3D" id="1.25.40.20">
    <property type="entry name" value="Ankyrin repeat-containing domain"/>
    <property type="match status" value="3"/>
</dbReference>
<feature type="repeat" description="ANK" evidence="3">
    <location>
        <begin position="1386"/>
        <end position="1418"/>
    </location>
</feature>